<protein>
    <submittedName>
        <fullName evidence="1">Uncharacterized protein</fullName>
    </submittedName>
</protein>
<reference evidence="2" key="1">
    <citation type="journal article" date="2019" name="Int. J. Syst. Evol. Microbiol.">
        <title>The Global Catalogue of Microorganisms (GCM) 10K type strain sequencing project: providing services to taxonomists for standard genome sequencing and annotation.</title>
        <authorList>
            <consortium name="The Broad Institute Genomics Platform"/>
            <consortium name="The Broad Institute Genome Sequencing Center for Infectious Disease"/>
            <person name="Wu L."/>
            <person name="Ma J."/>
        </authorList>
    </citation>
    <scope>NUCLEOTIDE SEQUENCE [LARGE SCALE GENOMIC DNA]</scope>
    <source>
        <strain evidence="2">CGMCC 1.14993</strain>
    </source>
</reference>
<proteinExistence type="predicted"/>
<name>A0A8J3EZU8_9BACI</name>
<dbReference type="Proteomes" id="UP000626244">
    <property type="component" value="Unassembled WGS sequence"/>
</dbReference>
<sequence length="118" mass="14278">MKFEMQKANMLADSINGFIKFIHKSHETSKNNFIKNTDKIYQIKLLIEEFRFQVLADELIRINRFTWDEKYTYLLVDNFVKGINIISEYIERNYNELYIFTARVYTLKNLSISFSRQV</sequence>
<evidence type="ECO:0000313" key="1">
    <source>
        <dbReference type="EMBL" id="GGI10826.1"/>
    </source>
</evidence>
<accession>A0A8J3EZU8</accession>
<keyword evidence="2" id="KW-1185">Reference proteome</keyword>
<organism evidence="1 2">
    <name type="scientific">Gottfriedia solisilvae</name>
    <dbReference type="NCBI Taxonomy" id="1516104"/>
    <lineage>
        <taxon>Bacteria</taxon>
        <taxon>Bacillati</taxon>
        <taxon>Bacillota</taxon>
        <taxon>Bacilli</taxon>
        <taxon>Bacillales</taxon>
        <taxon>Bacillaceae</taxon>
        <taxon>Gottfriedia</taxon>
    </lineage>
</organism>
<dbReference type="OrthoDB" id="2921074at2"/>
<evidence type="ECO:0000313" key="2">
    <source>
        <dbReference type="Proteomes" id="UP000626244"/>
    </source>
</evidence>
<dbReference type="EMBL" id="BMHB01000001">
    <property type="protein sequence ID" value="GGI10826.1"/>
    <property type="molecule type" value="Genomic_DNA"/>
</dbReference>
<gene>
    <name evidence="1" type="ORF">GCM10007380_04750</name>
</gene>
<comment type="caution">
    <text evidence="1">The sequence shown here is derived from an EMBL/GenBank/DDBJ whole genome shotgun (WGS) entry which is preliminary data.</text>
</comment>
<dbReference type="RefSeq" id="WP_087998766.1">
    <property type="nucleotide sequence ID" value="NZ_BMHB01000001.1"/>
</dbReference>
<dbReference type="AlphaFoldDB" id="A0A8J3EZU8"/>